<evidence type="ECO:0000313" key="2">
    <source>
        <dbReference type="EMBL" id="RVE67796.1"/>
    </source>
</evidence>
<evidence type="ECO:0000256" key="1">
    <source>
        <dbReference type="SAM" id="MobiDB-lite"/>
    </source>
</evidence>
<sequence length="1387" mass="154641">MGIVFDTLMRNWTERANCVFAVIGFKALDYVFEASTRLKVTWDFLALPEPYVSSTCDLFPHVHQLVDETYRTILVGEQVIFSGGSVLDELRERNQSFTSLERYKDESEEEEFIPSSNPDSWNDLEQDLSLLKDPALQVFCDPHLEIFSKLIQPKKQEEDLFLAEDLIVDHLPHFRRHLPSLTSKLSKLKTLPVADPLLTPEGLVISEEHIFRSYETFLDADTIDVQTSSFIQEDFLLESLLEDEELLLPEVVDTLELERPKVKSMASFSGLWNVFPEPLEEECSVLDVLRRTSAQSGSMDMFPFDPPHEDSKENNTKTGLVEFSGDLDPPAEIEVELVLSLSPQKSSTNICFSVTELQEEELSPCKLSLMSPRTRTAMETAVWKAEKHPASVERFLLSEPPDDPAGGFLHLREALRRFKSELLSSICTFDEMELQLEAEIPQLFMGQSREFTEKPSAGGQRSEAPPTIEEEFIKLEPESEDVGSILPHFTDEGRLQKEVTVDSPPVKLLESVNSKSDSLSVETKEKQDAKRPFVLKNKTVRWSEQIERPPTSKSTDSKNPKSRKELDTLSAFMMLRSQQLLPDSPQGSAGAAAAEENRQTEETAPPASGTIPETEDAGRQQKPHQWTSELIFRQECPSSRVIRVQAAESQRRAYWELLAFARPRLDSARQLGLRGPMWGDFSCLAPDQTHFLLKQQEKTLRSTSADDAALLRDQELLLSQVVLIHVLVTFKELLLKCDLSSGLVYLSKAAESSADPSLKLLLRKLHIILFLAQKNQESNNKLLELQQLLAAWLRSRTSAEKILIVLSVDSDENRSTVLSCLSRVAGAAVTCVRPDKDKAKLNGAGVVSSVCGCDCALVFEQHIGPDFPWTCFSVVVEFDHPGQSPWSAVCSQRSIQHLSFDAVITDSGAEEVSWCLEENVAYVLFVTEELLNCPSLLQTLESSFIVTVVERSPHPSLQMLGGTHNYAVITVDESTAVVIQELEELDQDRASEVLVMRLTALSLQYSRCWLVLFCPDGRGGRFSSNAFSNLVLVYSSLVLFGMKSEDLDVKVLMVSDVTEMAKSINRICFATVITSDRDPARYLSRDWLTVIPSQEEECLSQFPCVNPLVGQLMLSRFPSLLWLLRASLPELTDLLPEVPQKVLKLFSDITSLYSTSDPAQPQTPFSEANPPDTPSRSLWTDGGEQMGLCGGLTPDFLCEADRAEDFVCRRDAESAAFKLDLRGSSPDVHLQSSWTGTWTAETQNLRSRAGAAGRVVERLPLERSPTSSSADFSSHLYGLDSPLKLDFSFSHSPTLNHLLHSPLPPPSTADCWSLSPPSGAFWGSVCSHEGTAASDSHGSRIWRGRERRRSPDAAGLDGSAATPLKIGRLSCEKVPGRSDGQTRLRLF</sequence>
<dbReference type="GO" id="GO:0003697">
    <property type="term" value="F:single-stranded DNA binding"/>
    <property type="evidence" value="ECO:0007669"/>
    <property type="project" value="TreeGrafter"/>
</dbReference>
<dbReference type="PANTHER" id="PTHR35668">
    <property type="entry name" value="PROTEIN SHORTAGE IN CHIASMATA 1 ORTHOLOG"/>
    <property type="match status" value="1"/>
</dbReference>
<dbReference type="InterPro" id="IPR039991">
    <property type="entry name" value="SHOC1"/>
</dbReference>
<feature type="region of interest" description="Disordered" evidence="1">
    <location>
        <begin position="1330"/>
        <end position="1360"/>
    </location>
</feature>
<feature type="region of interest" description="Disordered" evidence="1">
    <location>
        <begin position="1155"/>
        <end position="1176"/>
    </location>
</feature>
<organism evidence="2 3">
    <name type="scientific">Oryzias javanicus</name>
    <name type="common">Javanese ricefish</name>
    <name type="synonym">Aplocheilus javanicus</name>
    <dbReference type="NCBI Taxonomy" id="123683"/>
    <lineage>
        <taxon>Eukaryota</taxon>
        <taxon>Metazoa</taxon>
        <taxon>Chordata</taxon>
        <taxon>Craniata</taxon>
        <taxon>Vertebrata</taxon>
        <taxon>Euteleostomi</taxon>
        <taxon>Actinopterygii</taxon>
        <taxon>Neopterygii</taxon>
        <taxon>Teleostei</taxon>
        <taxon>Neoteleostei</taxon>
        <taxon>Acanthomorphata</taxon>
        <taxon>Ovalentaria</taxon>
        <taxon>Atherinomorphae</taxon>
        <taxon>Beloniformes</taxon>
        <taxon>Adrianichthyidae</taxon>
        <taxon>Oryziinae</taxon>
        <taxon>Oryzias</taxon>
    </lineage>
</organism>
<evidence type="ECO:0000313" key="3">
    <source>
        <dbReference type="Proteomes" id="UP000283210"/>
    </source>
</evidence>
<accession>A0A437CYX1</accession>
<feature type="compositionally biased region" description="Basic and acidic residues" evidence="1">
    <location>
        <begin position="522"/>
        <end position="531"/>
    </location>
</feature>
<protein>
    <recommendedName>
        <fullName evidence="4">Protein shortage in chiasmata 1 ortholog</fullName>
    </recommendedName>
</protein>
<reference evidence="2 3" key="1">
    <citation type="submission" date="2018-11" db="EMBL/GenBank/DDBJ databases">
        <authorList>
            <person name="Lopez-Roques C."/>
            <person name="Donnadieu C."/>
            <person name="Bouchez O."/>
            <person name="Klopp C."/>
            <person name="Cabau C."/>
            <person name="Zahm M."/>
        </authorList>
    </citation>
    <scope>NUCLEOTIDE SEQUENCE [LARGE SCALE GENOMIC DNA]</scope>
    <source>
        <strain evidence="2">RS831</strain>
        <tissue evidence="2">Whole body</tissue>
    </source>
</reference>
<dbReference type="GO" id="GO:0000712">
    <property type="term" value="P:resolution of meiotic recombination intermediates"/>
    <property type="evidence" value="ECO:0007669"/>
    <property type="project" value="InterPro"/>
</dbReference>
<reference evidence="2 3" key="2">
    <citation type="submission" date="2019-01" db="EMBL/GenBank/DDBJ databases">
        <title>A chromosome length genome reference of the Java medaka (oryzias javanicus).</title>
        <authorList>
            <person name="Herpin A."/>
            <person name="Takehana Y."/>
            <person name="Naruse K."/>
            <person name="Ansai S."/>
            <person name="Kawaguchi M."/>
        </authorList>
    </citation>
    <scope>NUCLEOTIDE SEQUENCE [LARGE SCALE GENOMIC DNA]</scope>
    <source>
        <strain evidence="2">RS831</strain>
        <tissue evidence="2">Whole body</tissue>
    </source>
</reference>
<dbReference type="OrthoDB" id="9909657at2759"/>
<feature type="region of interest" description="Disordered" evidence="1">
    <location>
        <begin position="512"/>
        <end position="563"/>
    </location>
</feature>
<dbReference type="EMBL" id="CM012445">
    <property type="protein sequence ID" value="RVE67796.1"/>
    <property type="molecule type" value="Genomic_DNA"/>
</dbReference>
<evidence type="ECO:0008006" key="4">
    <source>
        <dbReference type="Google" id="ProtNLM"/>
    </source>
</evidence>
<keyword evidence="3" id="KW-1185">Reference proteome</keyword>
<dbReference type="GO" id="GO:0016887">
    <property type="term" value="F:ATP hydrolysis activity"/>
    <property type="evidence" value="ECO:0007669"/>
    <property type="project" value="InterPro"/>
</dbReference>
<name>A0A437CYX1_ORYJA</name>
<feature type="region of interest" description="Disordered" evidence="1">
    <location>
        <begin position="581"/>
        <end position="624"/>
    </location>
</feature>
<dbReference type="Proteomes" id="UP000283210">
    <property type="component" value="Chromosome 9"/>
</dbReference>
<dbReference type="Pfam" id="PF17825">
    <property type="entry name" value="DUF5587"/>
    <property type="match status" value="2"/>
</dbReference>
<dbReference type="GO" id="GO:0000794">
    <property type="term" value="C:condensed nuclear chromosome"/>
    <property type="evidence" value="ECO:0007669"/>
    <property type="project" value="InterPro"/>
</dbReference>
<feature type="compositionally biased region" description="Polar residues" evidence="1">
    <location>
        <begin position="512"/>
        <end position="521"/>
    </location>
</feature>
<dbReference type="PANTHER" id="PTHR35668:SF1">
    <property type="entry name" value="PROTEIN SHORTAGE IN CHIASMATA 1 ORTHOLOG"/>
    <property type="match status" value="1"/>
</dbReference>
<proteinExistence type="predicted"/>
<gene>
    <name evidence="2" type="ORF">OJAV_G00085260</name>
</gene>
<feature type="compositionally biased region" description="Polar residues" evidence="1">
    <location>
        <begin position="1155"/>
        <end position="1166"/>
    </location>
</feature>